<gene>
    <name evidence="1" type="ORF">C5748_22910</name>
</gene>
<proteinExistence type="predicted"/>
<dbReference type="AlphaFoldDB" id="A0A2S9IL08"/>
<evidence type="ECO:0008006" key="3">
    <source>
        <dbReference type="Google" id="ProtNLM"/>
    </source>
</evidence>
<dbReference type="RefSeq" id="WP_105744687.1">
    <property type="nucleotide sequence ID" value="NZ_PVBR01000023.1"/>
</dbReference>
<accession>A0A2S9IL08</accession>
<reference evidence="1 2" key="1">
    <citation type="submission" date="2018-02" db="EMBL/GenBank/DDBJ databases">
        <title>The draft genome of Phyllobacterium sp. 1N-3.</title>
        <authorList>
            <person name="Liu L."/>
            <person name="Li L."/>
            <person name="Zhang X."/>
            <person name="Wang T."/>
            <person name="Liang L."/>
        </authorList>
    </citation>
    <scope>NUCLEOTIDE SEQUENCE [LARGE SCALE GENOMIC DNA]</scope>
    <source>
        <strain evidence="1 2">1N-3</strain>
    </source>
</reference>
<keyword evidence="2" id="KW-1185">Reference proteome</keyword>
<evidence type="ECO:0000313" key="2">
    <source>
        <dbReference type="Proteomes" id="UP000239434"/>
    </source>
</evidence>
<organism evidence="1 2">
    <name type="scientific">Phyllobacterium phragmitis</name>
    <dbReference type="NCBI Taxonomy" id="2670329"/>
    <lineage>
        <taxon>Bacteria</taxon>
        <taxon>Pseudomonadati</taxon>
        <taxon>Pseudomonadota</taxon>
        <taxon>Alphaproteobacteria</taxon>
        <taxon>Hyphomicrobiales</taxon>
        <taxon>Phyllobacteriaceae</taxon>
        <taxon>Phyllobacterium</taxon>
    </lineage>
</organism>
<dbReference type="Proteomes" id="UP000239434">
    <property type="component" value="Unassembled WGS sequence"/>
</dbReference>
<dbReference type="EMBL" id="PVBR01000023">
    <property type="protein sequence ID" value="PRD41210.1"/>
    <property type="molecule type" value="Genomic_DNA"/>
</dbReference>
<dbReference type="InterPro" id="IPR038578">
    <property type="entry name" value="GT29-like_sf"/>
</dbReference>
<comment type="caution">
    <text evidence="1">The sequence shown here is derived from an EMBL/GenBank/DDBJ whole genome shotgun (WGS) entry which is preliminary data.</text>
</comment>
<dbReference type="Gene3D" id="3.90.1480.20">
    <property type="entry name" value="Glycosyl transferase family 29"/>
    <property type="match status" value="1"/>
</dbReference>
<evidence type="ECO:0000313" key="1">
    <source>
        <dbReference type="EMBL" id="PRD41210.1"/>
    </source>
</evidence>
<name>A0A2S9IL08_9HYPH</name>
<protein>
    <recommendedName>
        <fullName evidence="3">Urease-associated protein</fullName>
    </recommendedName>
</protein>
<sequence length="207" mass="23717">MPPSRKKLIIVGNGSLPRDLSTEIDAAQFVLRFNEPKASIGMSGTRTDLLMMANSGKPMQRRLDDANFSRSPIFLAAKEIMLAYHPRIIAKYFIKPNILSRLKGRRVDWTWRAIDEFGAAGKEIRIMPPQFYLAGCQELGLPEAKMHEVFPSTGYFGIWYVLQHFPTEDWDIKLCGFSWEGWKRHAWADERSWVADKVDDGRITLLG</sequence>